<dbReference type="PROSITE" id="PS51257">
    <property type="entry name" value="PROKAR_LIPOPROTEIN"/>
    <property type="match status" value="1"/>
</dbReference>
<keyword evidence="3 6" id="KW-0732">Signal</keyword>
<dbReference type="AlphaFoldDB" id="A0A918SNJ7"/>
<comment type="similarity">
    <text evidence="2">Belongs to the SusD family.</text>
</comment>
<name>A0A918SNJ7_9FLAO</name>
<feature type="domain" description="RagB/SusD" evidence="7">
    <location>
        <begin position="341"/>
        <end position="455"/>
    </location>
</feature>
<dbReference type="Gene3D" id="1.25.40.900">
    <property type="match status" value="1"/>
</dbReference>
<gene>
    <name evidence="9" type="ORF">GCM10007103_34650</name>
</gene>
<dbReference type="Pfam" id="PF14322">
    <property type="entry name" value="SusD-like_3"/>
    <property type="match status" value="1"/>
</dbReference>
<evidence type="ECO:0000256" key="3">
    <source>
        <dbReference type="ARBA" id="ARBA00022729"/>
    </source>
</evidence>
<evidence type="ECO:0000256" key="1">
    <source>
        <dbReference type="ARBA" id="ARBA00004442"/>
    </source>
</evidence>
<evidence type="ECO:0000256" key="4">
    <source>
        <dbReference type="ARBA" id="ARBA00023136"/>
    </source>
</evidence>
<dbReference type="Gene3D" id="1.25.40.390">
    <property type="match status" value="1"/>
</dbReference>
<comment type="subcellular location">
    <subcellularLocation>
        <location evidence="1">Cell outer membrane</location>
    </subcellularLocation>
</comment>
<evidence type="ECO:0000259" key="8">
    <source>
        <dbReference type="Pfam" id="PF14322"/>
    </source>
</evidence>
<evidence type="ECO:0000256" key="6">
    <source>
        <dbReference type="SAM" id="SignalP"/>
    </source>
</evidence>
<dbReference type="EMBL" id="BMXB01000026">
    <property type="protein sequence ID" value="GHA51147.1"/>
    <property type="molecule type" value="Genomic_DNA"/>
</dbReference>
<proteinExistence type="inferred from homology"/>
<reference evidence="9" key="2">
    <citation type="submission" date="2020-09" db="EMBL/GenBank/DDBJ databases">
        <authorList>
            <person name="Sun Q."/>
            <person name="Kim S."/>
        </authorList>
    </citation>
    <scope>NUCLEOTIDE SEQUENCE</scope>
    <source>
        <strain evidence="9">KCTC 12719</strain>
    </source>
</reference>
<dbReference type="Gene3D" id="2.20.20.130">
    <property type="match status" value="1"/>
</dbReference>
<evidence type="ECO:0000313" key="10">
    <source>
        <dbReference type="Proteomes" id="UP000610456"/>
    </source>
</evidence>
<feature type="signal peptide" evidence="6">
    <location>
        <begin position="1"/>
        <end position="22"/>
    </location>
</feature>
<evidence type="ECO:0000256" key="2">
    <source>
        <dbReference type="ARBA" id="ARBA00006275"/>
    </source>
</evidence>
<feature type="chain" id="PRO_5036782062" evidence="6">
    <location>
        <begin position="23"/>
        <end position="457"/>
    </location>
</feature>
<dbReference type="InterPro" id="IPR033985">
    <property type="entry name" value="SusD-like_N"/>
</dbReference>
<evidence type="ECO:0000256" key="5">
    <source>
        <dbReference type="ARBA" id="ARBA00023237"/>
    </source>
</evidence>
<sequence length="457" mass="51244">MKNILNKFVCTALIAGSVAVSSCTTDDLNPTLAQQKEDQNAFSNVDDMEGVLKGMYNRLTPAAYYGRDYLVTNEARTPNIWANGSSGRFVTQASFSQGATGLYFWDNAYAAIATANILIELDIETLEGDLDYARHMQGQAYAVRALAHFDLLKTFGQQHTGGSLGVPYVTEFKGEDLLPARGTVEDNKSAIYADLEQAYQIMDENFFDSSKEFISKYVAPSLESRVAVYFGDWERARDAADLVIESGKYSVVSADQFIESFANDGGVNSIFELAYRDTDNPGSDSMEYIYRGCSYGDISVTQDTYDNLYESDSDVRTNVFGTETCGDDEFLRNLGKFPSRSSNINVIRYEEVVLNYAEALYELGEGDPLQWLNMIPEHRNADTYSTVTKENILEERREEFIFEGLYYWDLLRTEQDIVRSEGQVINIPYGDPRTAWPIPLSELDANSNIVQNPGYQG</sequence>
<dbReference type="InterPro" id="IPR011990">
    <property type="entry name" value="TPR-like_helical_dom_sf"/>
</dbReference>
<organism evidence="9 10">
    <name type="scientific">Salinimicrobium marinum</name>
    <dbReference type="NCBI Taxonomy" id="680283"/>
    <lineage>
        <taxon>Bacteria</taxon>
        <taxon>Pseudomonadati</taxon>
        <taxon>Bacteroidota</taxon>
        <taxon>Flavobacteriia</taxon>
        <taxon>Flavobacteriales</taxon>
        <taxon>Flavobacteriaceae</taxon>
        <taxon>Salinimicrobium</taxon>
    </lineage>
</organism>
<dbReference type="InterPro" id="IPR012944">
    <property type="entry name" value="SusD_RagB_dom"/>
</dbReference>
<accession>A0A918SNJ7</accession>
<dbReference type="RefSeq" id="WP_189606331.1">
    <property type="nucleotide sequence ID" value="NZ_BMXB01000026.1"/>
</dbReference>
<dbReference type="Pfam" id="PF07980">
    <property type="entry name" value="SusD_RagB"/>
    <property type="match status" value="1"/>
</dbReference>
<evidence type="ECO:0000313" key="9">
    <source>
        <dbReference type="EMBL" id="GHA51147.1"/>
    </source>
</evidence>
<keyword evidence="4" id="KW-0472">Membrane</keyword>
<reference evidence="9" key="1">
    <citation type="journal article" date="2014" name="Int. J. Syst. Evol. Microbiol.">
        <title>Complete genome sequence of Corynebacterium casei LMG S-19264T (=DSM 44701T), isolated from a smear-ripened cheese.</title>
        <authorList>
            <consortium name="US DOE Joint Genome Institute (JGI-PGF)"/>
            <person name="Walter F."/>
            <person name="Albersmeier A."/>
            <person name="Kalinowski J."/>
            <person name="Ruckert C."/>
        </authorList>
    </citation>
    <scope>NUCLEOTIDE SEQUENCE</scope>
    <source>
        <strain evidence="9">KCTC 12719</strain>
    </source>
</reference>
<evidence type="ECO:0000259" key="7">
    <source>
        <dbReference type="Pfam" id="PF07980"/>
    </source>
</evidence>
<dbReference type="GO" id="GO:0009279">
    <property type="term" value="C:cell outer membrane"/>
    <property type="evidence" value="ECO:0007669"/>
    <property type="project" value="UniProtKB-SubCell"/>
</dbReference>
<comment type="caution">
    <text evidence="9">The sequence shown here is derived from an EMBL/GenBank/DDBJ whole genome shotgun (WGS) entry which is preliminary data.</text>
</comment>
<protein>
    <submittedName>
        <fullName evidence="9">Membrane protein</fullName>
    </submittedName>
</protein>
<dbReference type="SUPFAM" id="SSF48452">
    <property type="entry name" value="TPR-like"/>
    <property type="match status" value="1"/>
</dbReference>
<feature type="domain" description="SusD-like N-terminal" evidence="8">
    <location>
        <begin position="36"/>
        <end position="226"/>
    </location>
</feature>
<keyword evidence="10" id="KW-1185">Reference proteome</keyword>
<dbReference type="Proteomes" id="UP000610456">
    <property type="component" value="Unassembled WGS sequence"/>
</dbReference>
<keyword evidence="5" id="KW-0998">Cell outer membrane</keyword>